<evidence type="ECO:0000256" key="1">
    <source>
        <dbReference type="SAM" id="MobiDB-lite"/>
    </source>
</evidence>
<dbReference type="AlphaFoldDB" id="A0A8K0ETA4"/>
<organism evidence="3 4">
    <name type="scientific">Branchiostoma lanceolatum</name>
    <name type="common">Common lancelet</name>
    <name type="synonym">Amphioxus lanceolatum</name>
    <dbReference type="NCBI Taxonomy" id="7740"/>
    <lineage>
        <taxon>Eukaryota</taxon>
        <taxon>Metazoa</taxon>
        <taxon>Chordata</taxon>
        <taxon>Cephalochordata</taxon>
        <taxon>Leptocardii</taxon>
        <taxon>Amphioxiformes</taxon>
        <taxon>Branchiostomatidae</taxon>
        <taxon>Branchiostoma</taxon>
    </lineage>
</organism>
<evidence type="ECO:0000259" key="2">
    <source>
        <dbReference type="Pfam" id="PF09747"/>
    </source>
</evidence>
<feature type="region of interest" description="Disordered" evidence="1">
    <location>
        <begin position="312"/>
        <end position="346"/>
    </location>
</feature>
<proteinExistence type="predicted"/>
<protein>
    <submittedName>
        <fullName evidence="3">CCDC97 protein</fullName>
    </submittedName>
</protein>
<feature type="compositionally biased region" description="Acidic residues" evidence="1">
    <location>
        <begin position="208"/>
        <end position="229"/>
    </location>
</feature>
<feature type="region of interest" description="Disordered" evidence="1">
    <location>
        <begin position="208"/>
        <end position="242"/>
    </location>
</feature>
<accession>A0A8K0ETA4</accession>
<dbReference type="PANTHER" id="PTHR31840">
    <property type="entry name" value="COILED-COIL DOMAIN-CONTAINING PROTEIN 97"/>
    <property type="match status" value="1"/>
</dbReference>
<evidence type="ECO:0000313" key="3">
    <source>
        <dbReference type="EMBL" id="CAH1262631.1"/>
    </source>
</evidence>
<evidence type="ECO:0000313" key="4">
    <source>
        <dbReference type="Proteomes" id="UP000838412"/>
    </source>
</evidence>
<dbReference type="InterPro" id="IPR018613">
    <property type="entry name" value="Ccdc97-like"/>
</dbReference>
<feature type="domain" description="CCD97-like C-terminal" evidence="2">
    <location>
        <begin position="130"/>
        <end position="294"/>
    </location>
</feature>
<dbReference type="InterPro" id="IPR040233">
    <property type="entry name" value="CCD97-like_C"/>
</dbReference>
<keyword evidence="4" id="KW-1185">Reference proteome</keyword>
<dbReference type="Pfam" id="PF09747">
    <property type="entry name" value="CCD97-like_C"/>
    <property type="match status" value="1"/>
</dbReference>
<dbReference type="EMBL" id="OV696689">
    <property type="protein sequence ID" value="CAH1262631.1"/>
    <property type="molecule type" value="Genomic_DNA"/>
</dbReference>
<sequence length="346" mass="39884">MAAAGELGRDADMEVGPLEAQGATAGSSACLPSGVDPLVEHMIRRIADSEARIKNQSRDEPDLTTEQKMDIVRGILEKSHLTFLERFWKYLAEEDLEYFQRMQNCYELDFYMKEIRKRLDNAKKKTGVKNRRYEAMQRMLQDGSYFSEEEMRQRDPLLYEQNIGQFLDPEEKNERSADPDMSLSQLIMGQIEEKIIESKLAWQMEREDDMFEEEEEDSDEEEEDQEENAGDAGEKVPSAAEQAILKAEFLHSMQERFLQGDDEEFDYSTVDDNADYDNVVLRGQDEEERYFDDEDPCDVEDMDEDDGACLVTSESKSMDQGTAKGQGKDSSLENTVSHETCDMDER</sequence>
<dbReference type="OrthoDB" id="333176at2759"/>
<gene>
    <name evidence="3" type="primary">CCDC97</name>
    <name evidence="3" type="ORF">BLAG_LOCUS17601</name>
</gene>
<reference evidence="3" key="1">
    <citation type="submission" date="2022-01" db="EMBL/GenBank/DDBJ databases">
        <authorList>
            <person name="Braso-Vives M."/>
        </authorList>
    </citation>
    <scope>NUCLEOTIDE SEQUENCE</scope>
</reference>
<dbReference type="PANTHER" id="PTHR31840:SF1">
    <property type="entry name" value="COILED-COIL DOMAIN-CONTAINING PROTEIN 97"/>
    <property type="match status" value="1"/>
</dbReference>
<dbReference type="Proteomes" id="UP000838412">
    <property type="component" value="Chromosome 4"/>
</dbReference>
<name>A0A8K0ETA4_BRALA</name>